<dbReference type="Proteomes" id="UP001303046">
    <property type="component" value="Unassembled WGS sequence"/>
</dbReference>
<evidence type="ECO:0000313" key="3">
    <source>
        <dbReference type="Proteomes" id="UP001303046"/>
    </source>
</evidence>
<proteinExistence type="predicted"/>
<dbReference type="PROSITE" id="PS50878">
    <property type="entry name" value="RT_POL"/>
    <property type="match status" value="1"/>
</dbReference>
<dbReference type="Pfam" id="PF00078">
    <property type="entry name" value="RVT_1"/>
    <property type="match status" value="1"/>
</dbReference>
<dbReference type="PANTHER" id="PTHR47027:SF20">
    <property type="entry name" value="REVERSE TRANSCRIPTASE-LIKE PROTEIN WITH RNA-DIRECTED DNA POLYMERASE DOMAIN"/>
    <property type="match status" value="1"/>
</dbReference>
<dbReference type="Gene3D" id="3.30.70.270">
    <property type="match status" value="1"/>
</dbReference>
<gene>
    <name evidence="2" type="primary">Necator_chrIII.g9718</name>
    <name evidence="2" type="ORF">RB195_008953</name>
</gene>
<dbReference type="InterPro" id="IPR000477">
    <property type="entry name" value="RT_dom"/>
</dbReference>
<comment type="caution">
    <text evidence="2">The sequence shown here is derived from an EMBL/GenBank/DDBJ whole genome shotgun (WGS) entry which is preliminary data.</text>
</comment>
<accession>A0ABR1CR44</accession>
<dbReference type="PANTHER" id="PTHR47027">
    <property type="entry name" value="REVERSE TRANSCRIPTASE DOMAIN-CONTAINING PROTEIN"/>
    <property type="match status" value="1"/>
</dbReference>
<evidence type="ECO:0000313" key="2">
    <source>
        <dbReference type="EMBL" id="KAK6740809.1"/>
    </source>
</evidence>
<reference evidence="2 3" key="1">
    <citation type="submission" date="2023-08" db="EMBL/GenBank/DDBJ databases">
        <title>A Necator americanus chromosomal reference genome.</title>
        <authorList>
            <person name="Ilik V."/>
            <person name="Petrzelkova K.J."/>
            <person name="Pardy F."/>
            <person name="Fuh T."/>
            <person name="Niatou-Singa F.S."/>
            <person name="Gouil Q."/>
            <person name="Baker L."/>
            <person name="Ritchie M.E."/>
            <person name="Jex A.R."/>
            <person name="Gazzola D."/>
            <person name="Li H."/>
            <person name="Toshio Fujiwara R."/>
            <person name="Zhan B."/>
            <person name="Aroian R.V."/>
            <person name="Pafco B."/>
            <person name="Schwarz E.M."/>
        </authorList>
    </citation>
    <scope>NUCLEOTIDE SEQUENCE [LARGE SCALE GENOMIC DNA]</scope>
    <source>
        <strain evidence="2 3">Aroian</strain>
        <tissue evidence="2">Whole animal</tissue>
    </source>
</reference>
<dbReference type="InterPro" id="IPR043128">
    <property type="entry name" value="Rev_trsase/Diguanyl_cyclase"/>
</dbReference>
<feature type="domain" description="Reverse transcriptase" evidence="1">
    <location>
        <begin position="1"/>
        <end position="93"/>
    </location>
</feature>
<organism evidence="2 3">
    <name type="scientific">Necator americanus</name>
    <name type="common">Human hookworm</name>
    <dbReference type="NCBI Taxonomy" id="51031"/>
    <lineage>
        <taxon>Eukaryota</taxon>
        <taxon>Metazoa</taxon>
        <taxon>Ecdysozoa</taxon>
        <taxon>Nematoda</taxon>
        <taxon>Chromadorea</taxon>
        <taxon>Rhabditida</taxon>
        <taxon>Rhabditina</taxon>
        <taxon>Rhabditomorpha</taxon>
        <taxon>Strongyloidea</taxon>
        <taxon>Ancylostomatidae</taxon>
        <taxon>Bunostominae</taxon>
        <taxon>Necator</taxon>
    </lineage>
</organism>
<protein>
    <recommendedName>
        <fullName evidence="1">Reverse transcriptase domain-containing protein</fullName>
    </recommendedName>
</protein>
<sequence length="126" mass="14517">MGSLSWEERVIRVYGRFLSNLCFADDTVLFSSSTKEAETMLNELNEAGKRVGLEINRKKTQFIKNAYCEDGGIQLEGHQIVKTSSYAYHGRSMEMENDLKEELNIRMRAAWAAFAEEWTLEGLKKR</sequence>
<dbReference type="EMBL" id="JAVFWL010000003">
    <property type="protein sequence ID" value="KAK6740809.1"/>
    <property type="molecule type" value="Genomic_DNA"/>
</dbReference>
<evidence type="ECO:0000259" key="1">
    <source>
        <dbReference type="PROSITE" id="PS50878"/>
    </source>
</evidence>
<keyword evidence="3" id="KW-1185">Reference proteome</keyword>
<name>A0ABR1CR44_NECAM</name>